<proteinExistence type="predicted"/>
<dbReference type="AlphaFoldDB" id="A0A448WDW5"/>
<keyword evidence="2" id="KW-1185">Reference proteome</keyword>
<accession>A0A448WDW5</accession>
<organism evidence="1 2">
    <name type="scientific">Protopolystoma xenopodis</name>
    <dbReference type="NCBI Taxonomy" id="117903"/>
    <lineage>
        <taxon>Eukaryota</taxon>
        <taxon>Metazoa</taxon>
        <taxon>Spiralia</taxon>
        <taxon>Lophotrochozoa</taxon>
        <taxon>Platyhelminthes</taxon>
        <taxon>Monogenea</taxon>
        <taxon>Polyopisthocotylea</taxon>
        <taxon>Polystomatidea</taxon>
        <taxon>Polystomatidae</taxon>
        <taxon>Protopolystoma</taxon>
    </lineage>
</organism>
<gene>
    <name evidence="1" type="ORF">PXEA_LOCUS2786</name>
</gene>
<sequence>MDMLISNRQLKEIEKEVDEPNRRCNLLMCKMAAYANRPDRTQMDESHLWLAQAPPWRVRVAAVRGRFSDDLPSTFSVGWFSSRGRWSNRSVYCVSDGAFTSPSRVSR</sequence>
<name>A0A448WDW5_9PLAT</name>
<evidence type="ECO:0000313" key="1">
    <source>
        <dbReference type="EMBL" id="VEL09346.1"/>
    </source>
</evidence>
<dbReference type="Proteomes" id="UP000784294">
    <property type="component" value="Unassembled WGS sequence"/>
</dbReference>
<dbReference type="EMBL" id="CAAALY010006118">
    <property type="protein sequence ID" value="VEL09346.1"/>
    <property type="molecule type" value="Genomic_DNA"/>
</dbReference>
<comment type="caution">
    <text evidence="1">The sequence shown here is derived from an EMBL/GenBank/DDBJ whole genome shotgun (WGS) entry which is preliminary data.</text>
</comment>
<evidence type="ECO:0000313" key="2">
    <source>
        <dbReference type="Proteomes" id="UP000784294"/>
    </source>
</evidence>
<protein>
    <submittedName>
        <fullName evidence="1">Uncharacterized protein</fullName>
    </submittedName>
</protein>
<reference evidence="1" key="1">
    <citation type="submission" date="2018-11" db="EMBL/GenBank/DDBJ databases">
        <authorList>
            <consortium name="Pathogen Informatics"/>
        </authorList>
    </citation>
    <scope>NUCLEOTIDE SEQUENCE</scope>
</reference>